<dbReference type="Proteomes" id="UP000033636">
    <property type="component" value="Unassembled WGS sequence"/>
</dbReference>
<evidence type="ECO:0000313" key="2">
    <source>
        <dbReference type="Proteomes" id="UP000033636"/>
    </source>
</evidence>
<dbReference type="EMBL" id="JZWT02000016">
    <property type="protein sequence ID" value="MFB6490904.1"/>
    <property type="molecule type" value="Genomic_DNA"/>
</dbReference>
<accession>A0ACC6V1G4</accession>
<gene>
    <name evidence="1" type="ORF">TU35_006640</name>
</gene>
<comment type="caution">
    <text evidence="1">The sequence shown here is derived from an EMBL/GenBank/DDBJ whole genome shotgun (WGS) entry which is preliminary data.</text>
</comment>
<sequence>MTAEYVFLAIFLPLIASVLSIFIPREKPKAWLVVLGALASALFSTLAYMVSAPTGLYTSTYSMQWIPGLGLSISLHIDQFSGVMGMLVAWLVFFIVLYSVKYMEGDYRPGWYWFFMGFFATSMMIITYANNLWFLFIGWEGVGLASWALIGHWYMDDKPDEKWVGHPGDRVALVDYYWPPSKAGLRAILTIRVGDSAFLIALAYIFMALGTADLSRLMSMGSVLSALGLLPLFLFLMGPLTKSAQFPFTEWLLTAMTGPTSVSALIHAATMVNAGVYLLIITTPIFAQVPGSATYFLAVLTIGALTAILSSLVALTVDEFKLVLAGSTAANLGIIAASAGGAGLLASLGHPLEGALLGLLWLAFMQIVGHAISKAPLFMGYGAVIHEAETKYLGAVGRLGHYMRITAVAMFLAMLSLIGTPPFAGFFTKDLALDNALRGFDAAGISGLVVVGLISFLAPLYGLRLLGLSLIHGPEPKEHIHEAHPIMWLPYTILALSTIAVGAYLAYVYAGDIASLATSPPFLIFLAGFIIGLIAFILRPGVKSGALTPLWRIAYRRFYLPWLYDGLFVWIYHNLANFVYWAIDRGIIDNLYHVALPAAFRAISTAFRRIQVGNLNWYLLYALIALLVIALLVLV</sequence>
<protein>
    <submittedName>
        <fullName evidence="1">NADH-quinone oxidoreductase subunit L</fullName>
    </submittedName>
</protein>
<organism evidence="1 2">
    <name type="scientific">Thermoproteus sp. AZ2</name>
    <dbReference type="NCBI Taxonomy" id="1609232"/>
    <lineage>
        <taxon>Archaea</taxon>
        <taxon>Thermoproteota</taxon>
        <taxon>Thermoprotei</taxon>
        <taxon>Thermoproteales</taxon>
        <taxon>Thermoproteaceae</taxon>
        <taxon>Thermoproteus</taxon>
    </lineage>
</organism>
<proteinExistence type="predicted"/>
<reference evidence="1" key="1">
    <citation type="submission" date="2024-07" db="EMBL/GenBank/DDBJ databases">
        <title>Metagenome and Metagenome-Assembled Genomes of Archaea from a hot spring from the geothermal field of Los Azufres, Mexico.</title>
        <authorList>
            <person name="Marin-Paredes R."/>
            <person name="Martinez-Romero E."/>
            <person name="Servin-Garciduenas L.E."/>
        </authorList>
    </citation>
    <scope>NUCLEOTIDE SEQUENCE</scope>
</reference>
<name>A0ACC6V1G4_9CREN</name>
<evidence type="ECO:0000313" key="1">
    <source>
        <dbReference type="EMBL" id="MFB6490904.1"/>
    </source>
</evidence>